<dbReference type="Proteomes" id="UP001417504">
    <property type="component" value="Unassembled WGS sequence"/>
</dbReference>
<evidence type="ECO:0000313" key="1">
    <source>
        <dbReference type="EMBL" id="KAK9155576.1"/>
    </source>
</evidence>
<organism evidence="1 2">
    <name type="scientific">Stephania japonica</name>
    <dbReference type="NCBI Taxonomy" id="461633"/>
    <lineage>
        <taxon>Eukaryota</taxon>
        <taxon>Viridiplantae</taxon>
        <taxon>Streptophyta</taxon>
        <taxon>Embryophyta</taxon>
        <taxon>Tracheophyta</taxon>
        <taxon>Spermatophyta</taxon>
        <taxon>Magnoliopsida</taxon>
        <taxon>Ranunculales</taxon>
        <taxon>Menispermaceae</taxon>
        <taxon>Menispermoideae</taxon>
        <taxon>Cissampelideae</taxon>
        <taxon>Stephania</taxon>
    </lineage>
</organism>
<reference evidence="1 2" key="1">
    <citation type="submission" date="2024-01" db="EMBL/GenBank/DDBJ databases">
        <title>Genome assemblies of Stephania.</title>
        <authorList>
            <person name="Yang L."/>
        </authorList>
    </citation>
    <scope>NUCLEOTIDE SEQUENCE [LARGE SCALE GENOMIC DNA]</scope>
    <source>
        <strain evidence="1">QJT</strain>
        <tissue evidence="1">Leaf</tissue>
    </source>
</reference>
<proteinExistence type="predicted"/>
<gene>
    <name evidence="1" type="ORF">Sjap_003056</name>
</gene>
<name>A0AAP0PWQ4_9MAGN</name>
<dbReference type="AlphaFoldDB" id="A0AAP0PWQ4"/>
<protein>
    <submittedName>
        <fullName evidence="1">Uncharacterized protein</fullName>
    </submittedName>
</protein>
<keyword evidence="2" id="KW-1185">Reference proteome</keyword>
<sequence length="174" mass="19769">MDSSLIMSSTSLPSRLVDDHEECREHLVERIMDPGVCNPLIEWLVKDLYDFGLQPEVQNGKTIKLYAEYAVNWLCKEENALSKRLFNVLPINARNASVNYELVCQLYLPPATSFTRAWLSQKESISQSSLVDERVIKATTIYGPHCWPHQLGIVMCAKPWQPEPSANMNMQSVG</sequence>
<evidence type="ECO:0000313" key="2">
    <source>
        <dbReference type="Proteomes" id="UP001417504"/>
    </source>
</evidence>
<accession>A0AAP0PWQ4</accession>
<dbReference type="EMBL" id="JBBNAE010000001">
    <property type="protein sequence ID" value="KAK9155576.1"/>
    <property type="molecule type" value="Genomic_DNA"/>
</dbReference>
<comment type="caution">
    <text evidence="1">The sequence shown here is derived from an EMBL/GenBank/DDBJ whole genome shotgun (WGS) entry which is preliminary data.</text>
</comment>